<dbReference type="STRING" id="897.B2D07_06235"/>
<keyword evidence="1" id="KW-1133">Transmembrane helix</keyword>
<evidence type="ECO:0000256" key="1">
    <source>
        <dbReference type="SAM" id="Phobius"/>
    </source>
</evidence>
<accession>S7TX81</accession>
<evidence type="ECO:0000313" key="3">
    <source>
        <dbReference type="Proteomes" id="UP000014977"/>
    </source>
</evidence>
<dbReference type="EMBL" id="ATHJ01000076">
    <property type="protein sequence ID" value="EPR41385.1"/>
    <property type="molecule type" value="Genomic_DNA"/>
</dbReference>
<dbReference type="Proteomes" id="UP000014977">
    <property type="component" value="Unassembled WGS sequence"/>
</dbReference>
<keyword evidence="3" id="KW-1185">Reference proteome</keyword>
<gene>
    <name evidence="2" type="ORF">dsmv_2166</name>
</gene>
<keyword evidence="1" id="KW-0472">Membrane</keyword>
<comment type="caution">
    <text evidence="2">The sequence shown here is derived from an EMBL/GenBank/DDBJ whole genome shotgun (WGS) entry which is preliminary data.</text>
</comment>
<name>S7TX81_DESML</name>
<organism evidence="2 3">
    <name type="scientific">Desulfococcus multivorans DSM 2059</name>
    <dbReference type="NCBI Taxonomy" id="1121405"/>
    <lineage>
        <taxon>Bacteria</taxon>
        <taxon>Pseudomonadati</taxon>
        <taxon>Thermodesulfobacteriota</taxon>
        <taxon>Desulfobacteria</taxon>
        <taxon>Desulfobacterales</taxon>
        <taxon>Desulfococcaceae</taxon>
        <taxon>Desulfococcus</taxon>
    </lineage>
</organism>
<dbReference type="eggNOG" id="COG4967">
    <property type="taxonomic scope" value="Bacteria"/>
</dbReference>
<keyword evidence="1" id="KW-0812">Transmembrane</keyword>
<proteinExistence type="predicted"/>
<dbReference type="NCBIfam" id="TIGR02532">
    <property type="entry name" value="IV_pilin_GFxxxE"/>
    <property type="match status" value="1"/>
</dbReference>
<reference evidence="2 3" key="1">
    <citation type="journal article" date="2013" name="Genome Announc.">
        <title>Draft genome sequences for three mercury-methylating, sulfate-reducing bacteria.</title>
        <authorList>
            <person name="Brown S.D."/>
            <person name="Hurt R.A.Jr."/>
            <person name="Gilmour C.C."/>
            <person name="Elias D.A."/>
        </authorList>
    </citation>
    <scope>NUCLEOTIDE SEQUENCE [LARGE SCALE GENOMIC DNA]</scope>
    <source>
        <strain evidence="2 3">DSM 2059</strain>
    </source>
</reference>
<evidence type="ECO:0008006" key="4">
    <source>
        <dbReference type="Google" id="ProtNLM"/>
    </source>
</evidence>
<dbReference type="RefSeq" id="WP_020876597.1">
    <property type="nucleotide sequence ID" value="NZ_ATHJ01000076.1"/>
</dbReference>
<protein>
    <recommendedName>
        <fullName evidence="4">Type IV pilus modification protein PilV</fullName>
    </recommendedName>
</protein>
<feature type="transmembrane region" description="Helical" evidence="1">
    <location>
        <begin position="12"/>
        <end position="35"/>
    </location>
</feature>
<dbReference type="PROSITE" id="PS00409">
    <property type="entry name" value="PROKAR_NTER_METHYL"/>
    <property type="match status" value="1"/>
</dbReference>
<dbReference type="InterPro" id="IPR012902">
    <property type="entry name" value="N_methyl_site"/>
</dbReference>
<dbReference type="AlphaFoldDB" id="S7TX81"/>
<evidence type="ECO:0000313" key="2">
    <source>
        <dbReference type="EMBL" id="EPR41385.1"/>
    </source>
</evidence>
<sequence length="126" mass="13891">MKPFKTIGGEGGFTLLEILFAVVILSAGLLGVAAMQVTAIHGNGYGMKLTEATDRIVTRMEAVKKMPYPSIQSEDEETDAEGFTRRTIVQTDTPLSGVKTVEVEVSWNDRQGTQNHRFSFHTIIME</sequence>